<dbReference type="AlphaFoldDB" id="A0A914W9U5"/>
<proteinExistence type="predicted"/>
<evidence type="ECO:0000313" key="1">
    <source>
        <dbReference type="Proteomes" id="UP000887566"/>
    </source>
</evidence>
<evidence type="ECO:0000313" key="2">
    <source>
        <dbReference type="WBParaSite" id="PSAMB.scaffold3419size18348.g21415.t1"/>
    </source>
</evidence>
<organism evidence="1 2">
    <name type="scientific">Plectus sambesii</name>
    <dbReference type="NCBI Taxonomy" id="2011161"/>
    <lineage>
        <taxon>Eukaryota</taxon>
        <taxon>Metazoa</taxon>
        <taxon>Ecdysozoa</taxon>
        <taxon>Nematoda</taxon>
        <taxon>Chromadorea</taxon>
        <taxon>Plectida</taxon>
        <taxon>Plectina</taxon>
        <taxon>Plectoidea</taxon>
        <taxon>Plectidae</taxon>
        <taxon>Plectus</taxon>
    </lineage>
</organism>
<keyword evidence="1" id="KW-1185">Reference proteome</keyword>
<accession>A0A914W9U5</accession>
<name>A0A914W9U5_9BILA</name>
<sequence>MTAIAEFGEEKARIRLRAARGADEPSPTVGGSTCQLARHFLRVGSFGMYVGYVVAPAGPRSTPTKNIVRSRWAPSAPSSALLEPAKYKLTIARIQMNDPSLIQITRSRSRAPRRPKRLSFVCFPPPEESGALFD</sequence>
<protein>
    <submittedName>
        <fullName evidence="2">Uncharacterized protein</fullName>
    </submittedName>
</protein>
<dbReference type="WBParaSite" id="PSAMB.scaffold3419size18348.g21415.t1">
    <property type="protein sequence ID" value="PSAMB.scaffold3419size18348.g21415.t1"/>
    <property type="gene ID" value="PSAMB.scaffold3419size18348.g21415"/>
</dbReference>
<reference evidence="2" key="1">
    <citation type="submission" date="2022-11" db="UniProtKB">
        <authorList>
            <consortium name="WormBaseParasite"/>
        </authorList>
    </citation>
    <scope>IDENTIFICATION</scope>
</reference>
<dbReference type="Proteomes" id="UP000887566">
    <property type="component" value="Unplaced"/>
</dbReference>